<dbReference type="PROSITE" id="PS50943">
    <property type="entry name" value="HTH_CROC1"/>
    <property type="match status" value="1"/>
</dbReference>
<evidence type="ECO:0000259" key="2">
    <source>
        <dbReference type="PROSITE" id="PS50943"/>
    </source>
</evidence>
<dbReference type="STRING" id="31964.CMS2955"/>
<keyword evidence="3" id="KW-0238">DNA-binding</keyword>
<dbReference type="eggNOG" id="COG1813">
    <property type="taxonomic scope" value="Bacteria"/>
</dbReference>
<dbReference type="GO" id="GO:0003677">
    <property type="term" value="F:DNA binding"/>
    <property type="evidence" value="ECO:0007669"/>
    <property type="project" value="UniProtKB-KW"/>
</dbReference>
<dbReference type="SMART" id="SM00530">
    <property type="entry name" value="HTH_XRE"/>
    <property type="match status" value="1"/>
</dbReference>
<evidence type="ECO:0000256" key="1">
    <source>
        <dbReference type="SAM" id="MobiDB-lite"/>
    </source>
</evidence>
<dbReference type="AlphaFoldDB" id="B0RCT6"/>
<organism evidence="3 4">
    <name type="scientific">Clavibacter sepedonicus</name>
    <name type="common">Clavibacter michiganensis subsp. sepedonicus</name>
    <dbReference type="NCBI Taxonomy" id="31964"/>
    <lineage>
        <taxon>Bacteria</taxon>
        <taxon>Bacillati</taxon>
        <taxon>Actinomycetota</taxon>
        <taxon>Actinomycetes</taxon>
        <taxon>Micrococcales</taxon>
        <taxon>Microbacteriaceae</taxon>
        <taxon>Clavibacter</taxon>
    </lineage>
</organism>
<dbReference type="Proteomes" id="UP000001318">
    <property type="component" value="Chromosome"/>
</dbReference>
<feature type="compositionally biased region" description="Acidic residues" evidence="1">
    <location>
        <begin position="21"/>
        <end position="30"/>
    </location>
</feature>
<feature type="domain" description="HTH cro/C1-type" evidence="2">
    <location>
        <begin position="50"/>
        <end position="103"/>
    </location>
</feature>
<protein>
    <submittedName>
        <fullName evidence="3">DNA-binding protein</fullName>
    </submittedName>
</protein>
<proteinExistence type="predicted"/>
<feature type="compositionally biased region" description="Basic and acidic residues" evidence="1">
    <location>
        <begin position="9"/>
        <end position="20"/>
    </location>
</feature>
<gene>
    <name evidence="3" type="ordered locus">CMS2955</name>
</gene>
<evidence type="ECO:0000313" key="4">
    <source>
        <dbReference type="Proteomes" id="UP000001318"/>
    </source>
</evidence>
<name>B0RCT6_CLASE</name>
<evidence type="ECO:0000313" key="3">
    <source>
        <dbReference type="EMBL" id="CAQ03026.1"/>
    </source>
</evidence>
<dbReference type="Pfam" id="PF01381">
    <property type="entry name" value="HTH_3"/>
    <property type="match status" value="1"/>
</dbReference>
<sequence>MQSMSPAYHDFEPESTRDSPTDEFDTGTETDSERLARLLAEADVDLIDTLRRVREHRSLSQEQLGALMGVSQATVSSFESGASEPKLATIRRYAHALNVVVEHSVRPIDASLSSLFTWTTVSGFITNPRSTSTRAGTYSAANSKKSDFALAG</sequence>
<dbReference type="CDD" id="cd00093">
    <property type="entry name" value="HTH_XRE"/>
    <property type="match status" value="1"/>
</dbReference>
<dbReference type="InterPro" id="IPR010982">
    <property type="entry name" value="Lambda_DNA-bd_dom_sf"/>
</dbReference>
<dbReference type="InterPro" id="IPR001387">
    <property type="entry name" value="Cro/C1-type_HTH"/>
</dbReference>
<dbReference type="HOGENOM" id="CLU_1719122_0_0_11"/>
<feature type="region of interest" description="Disordered" evidence="1">
    <location>
        <begin position="1"/>
        <end position="32"/>
    </location>
</feature>
<dbReference type="SUPFAM" id="SSF47413">
    <property type="entry name" value="lambda repressor-like DNA-binding domains"/>
    <property type="match status" value="1"/>
</dbReference>
<dbReference type="KEGG" id="cms:CMS2955"/>
<reference evidence="3 4" key="1">
    <citation type="journal article" date="2008" name="J. Bacteriol.">
        <title>Genome of the actinomycete plant pathogen Clavibacter michiganensis subsp. sepedonicus suggests recent niche adaptation.</title>
        <authorList>
            <person name="Bentley S.D."/>
            <person name="Corton C."/>
            <person name="Brown S.E."/>
            <person name="Barron A."/>
            <person name="Clark L."/>
            <person name="Doggett J."/>
            <person name="Harris B."/>
            <person name="Ormond D."/>
            <person name="Quail M.A."/>
            <person name="May G."/>
            <person name="Francis D."/>
            <person name="Knudson D."/>
            <person name="Parkhill J."/>
            <person name="Ishimaru C.A."/>
        </authorList>
    </citation>
    <scope>NUCLEOTIDE SEQUENCE [LARGE SCALE GENOMIC DNA]</scope>
    <source>
        <strain evidence="4">ATCC 33113 / DSM 20744 / JCM 9667 / LMG 2889 / ICMP 2535 / C-1</strain>
    </source>
</reference>
<dbReference type="Gene3D" id="1.10.260.40">
    <property type="entry name" value="lambda repressor-like DNA-binding domains"/>
    <property type="match status" value="1"/>
</dbReference>
<keyword evidence="4" id="KW-1185">Reference proteome</keyword>
<accession>B0RCT6</accession>
<dbReference type="EMBL" id="AM849034">
    <property type="protein sequence ID" value="CAQ03026.1"/>
    <property type="molecule type" value="Genomic_DNA"/>
</dbReference>